<dbReference type="EMBL" id="BOOH01000086">
    <property type="protein sequence ID" value="GIH81575.1"/>
    <property type="molecule type" value="Genomic_DNA"/>
</dbReference>
<name>A0A8J3WA05_9ACTN</name>
<dbReference type="PROSITE" id="PS51371">
    <property type="entry name" value="CBS"/>
    <property type="match status" value="2"/>
</dbReference>
<dbReference type="SUPFAM" id="SSF54631">
    <property type="entry name" value="CBS-domain pair"/>
    <property type="match status" value="1"/>
</dbReference>
<dbReference type="GO" id="GO:0016301">
    <property type="term" value="F:kinase activity"/>
    <property type="evidence" value="ECO:0007669"/>
    <property type="project" value="UniProtKB-KW"/>
</dbReference>
<organism evidence="4 5">
    <name type="scientific">Planobispora longispora</name>
    <dbReference type="NCBI Taxonomy" id="28887"/>
    <lineage>
        <taxon>Bacteria</taxon>
        <taxon>Bacillati</taxon>
        <taxon>Actinomycetota</taxon>
        <taxon>Actinomycetes</taxon>
        <taxon>Streptosporangiales</taxon>
        <taxon>Streptosporangiaceae</taxon>
        <taxon>Planobispora</taxon>
    </lineage>
</organism>
<keyword evidence="1 2" id="KW-0129">CBS domain</keyword>
<dbReference type="AlphaFoldDB" id="A0A8J3WA05"/>
<dbReference type="PANTHER" id="PTHR43080:SF2">
    <property type="entry name" value="CBS DOMAIN-CONTAINING PROTEIN"/>
    <property type="match status" value="1"/>
</dbReference>
<accession>A0A8J3WA05</accession>
<dbReference type="InterPro" id="IPR051257">
    <property type="entry name" value="Diverse_CBS-Domain"/>
</dbReference>
<evidence type="ECO:0000313" key="5">
    <source>
        <dbReference type="Proteomes" id="UP000616724"/>
    </source>
</evidence>
<dbReference type="SMART" id="SM00116">
    <property type="entry name" value="CBS"/>
    <property type="match status" value="2"/>
</dbReference>
<feature type="domain" description="CBS" evidence="3">
    <location>
        <begin position="78"/>
        <end position="138"/>
    </location>
</feature>
<evidence type="ECO:0000259" key="3">
    <source>
        <dbReference type="PROSITE" id="PS51371"/>
    </source>
</evidence>
<gene>
    <name evidence="4" type="ORF">Plo01_80040</name>
</gene>
<feature type="domain" description="CBS" evidence="3">
    <location>
        <begin position="12"/>
        <end position="68"/>
    </location>
</feature>
<comment type="caution">
    <text evidence="4">The sequence shown here is derived from an EMBL/GenBank/DDBJ whole genome shotgun (WGS) entry which is preliminary data.</text>
</comment>
<proteinExistence type="predicted"/>
<protein>
    <submittedName>
        <fullName evidence="4">Histidine kinase</fullName>
    </submittedName>
</protein>
<keyword evidence="5" id="KW-1185">Reference proteome</keyword>
<reference evidence="4 5" key="1">
    <citation type="submission" date="2021-01" db="EMBL/GenBank/DDBJ databases">
        <title>Whole genome shotgun sequence of Planobispora longispora NBRC 13918.</title>
        <authorList>
            <person name="Komaki H."/>
            <person name="Tamura T."/>
        </authorList>
    </citation>
    <scope>NUCLEOTIDE SEQUENCE [LARGE SCALE GENOMIC DNA]</scope>
    <source>
        <strain evidence="4 5">NBRC 13918</strain>
    </source>
</reference>
<evidence type="ECO:0000256" key="1">
    <source>
        <dbReference type="ARBA" id="ARBA00023122"/>
    </source>
</evidence>
<dbReference type="Gene3D" id="3.10.580.10">
    <property type="entry name" value="CBS-domain"/>
    <property type="match status" value="1"/>
</dbReference>
<keyword evidence="4" id="KW-0808">Transferase</keyword>
<sequence>MNAGTLTAEQVMSRVLVTVVAEESPLMAWELMRRAGVHHLPVIDARARPLGILTCEDLAGSWSGGPAEQSHRQIHSLISRRRMPRARPDQPLEEVAAAMLDASCDAVPVVGENGRLIGMITTVDVLTAVAGRTVITDEPGEVRTALFRIEPVPLVTEEHP</sequence>
<dbReference type="PANTHER" id="PTHR43080">
    <property type="entry name" value="CBS DOMAIN-CONTAINING PROTEIN CBSX3, MITOCHONDRIAL"/>
    <property type="match status" value="1"/>
</dbReference>
<evidence type="ECO:0000256" key="2">
    <source>
        <dbReference type="PROSITE-ProRule" id="PRU00703"/>
    </source>
</evidence>
<dbReference type="InterPro" id="IPR000644">
    <property type="entry name" value="CBS_dom"/>
</dbReference>
<dbReference type="RefSeq" id="WP_203895966.1">
    <property type="nucleotide sequence ID" value="NZ_BOOH01000086.1"/>
</dbReference>
<dbReference type="Proteomes" id="UP000616724">
    <property type="component" value="Unassembled WGS sequence"/>
</dbReference>
<dbReference type="InterPro" id="IPR046342">
    <property type="entry name" value="CBS_dom_sf"/>
</dbReference>
<keyword evidence="4" id="KW-0418">Kinase</keyword>
<dbReference type="Pfam" id="PF00571">
    <property type="entry name" value="CBS"/>
    <property type="match status" value="2"/>
</dbReference>
<evidence type="ECO:0000313" key="4">
    <source>
        <dbReference type="EMBL" id="GIH81575.1"/>
    </source>
</evidence>